<dbReference type="PANTHER" id="PTHR10815">
    <property type="entry name" value="METHYLATED-DNA--PROTEIN-CYSTEINE METHYLTRANSFERASE"/>
    <property type="match status" value="1"/>
</dbReference>
<dbReference type="InterPro" id="IPR036217">
    <property type="entry name" value="MethylDNA_cys_MeTrfase_DNAb"/>
</dbReference>
<dbReference type="NCBIfam" id="NF011964">
    <property type="entry name" value="PRK15435.1"/>
    <property type="match status" value="1"/>
</dbReference>
<dbReference type="GO" id="GO:0032259">
    <property type="term" value="P:methylation"/>
    <property type="evidence" value="ECO:0007669"/>
    <property type="project" value="UniProtKB-KW"/>
</dbReference>
<dbReference type="RefSeq" id="WP_130187466.1">
    <property type="nucleotide sequence ID" value="NZ_CP035913.1"/>
</dbReference>
<gene>
    <name evidence="16" type="primary">ada</name>
    <name evidence="16" type="ORF">EWM63_16225</name>
</gene>
<feature type="active site" description="Nucleophile; methyl group acceptor from methylphosphotriester" evidence="12">
    <location>
        <position position="53"/>
    </location>
</feature>
<dbReference type="Pfam" id="PF12833">
    <property type="entry name" value="HTH_18"/>
    <property type="match status" value="1"/>
</dbReference>
<dbReference type="PROSITE" id="PS00374">
    <property type="entry name" value="MGMT"/>
    <property type="match status" value="1"/>
</dbReference>
<evidence type="ECO:0000256" key="13">
    <source>
        <dbReference type="PIRSR" id="PIRSR000409-3"/>
    </source>
</evidence>
<evidence type="ECO:0000313" key="17">
    <source>
        <dbReference type="Proteomes" id="UP000290637"/>
    </source>
</evidence>
<dbReference type="GO" id="GO:0008270">
    <property type="term" value="F:zinc ion binding"/>
    <property type="evidence" value="ECO:0007669"/>
    <property type="project" value="InterPro"/>
</dbReference>
<dbReference type="InterPro" id="IPR001497">
    <property type="entry name" value="MethylDNA_cys_MeTrfase_AS"/>
</dbReference>
<dbReference type="Proteomes" id="UP000290637">
    <property type="component" value="Chromosome"/>
</dbReference>
<dbReference type="PANTHER" id="PTHR10815:SF14">
    <property type="entry name" value="BIFUNCTIONAL TRANSCRIPTIONAL ACTIVATOR_DNA REPAIR ENZYME ADA"/>
    <property type="match status" value="1"/>
</dbReference>
<dbReference type="Gene3D" id="1.10.10.10">
    <property type="entry name" value="Winged helix-like DNA-binding domain superfamily/Winged helix DNA-binding domain"/>
    <property type="match status" value="1"/>
</dbReference>
<keyword evidence="9" id="KW-0804">Transcription</keyword>
<keyword evidence="8" id="KW-0010">Activator</keyword>
<dbReference type="OrthoDB" id="9811249at2"/>
<accession>A0A4P6KZE5</accession>
<dbReference type="SUPFAM" id="SSF46767">
    <property type="entry name" value="Methylated DNA-protein cysteine methyltransferase, C-terminal domain"/>
    <property type="match status" value="1"/>
</dbReference>
<dbReference type="Gene3D" id="3.40.10.10">
    <property type="entry name" value="DNA Methylphosphotriester Repair Domain"/>
    <property type="match status" value="1"/>
</dbReference>
<dbReference type="FunFam" id="1.10.10.10:FF:000214">
    <property type="entry name" value="Methylated-DNA--protein-cysteine methyltransferase"/>
    <property type="match status" value="1"/>
</dbReference>
<dbReference type="CDD" id="cd06445">
    <property type="entry name" value="ATase"/>
    <property type="match status" value="1"/>
</dbReference>
<dbReference type="GO" id="GO:0003700">
    <property type="term" value="F:DNA-binding transcription factor activity"/>
    <property type="evidence" value="ECO:0007669"/>
    <property type="project" value="InterPro"/>
</dbReference>
<evidence type="ECO:0000256" key="7">
    <source>
        <dbReference type="ARBA" id="ARBA00023015"/>
    </source>
</evidence>
<name>A0A4P6KZE5_9BURK</name>
<dbReference type="InterPro" id="IPR035451">
    <property type="entry name" value="Ada-like_dom_sf"/>
</dbReference>
<evidence type="ECO:0000256" key="5">
    <source>
        <dbReference type="ARBA" id="ARBA00022679"/>
    </source>
</evidence>
<dbReference type="NCBIfam" id="TIGR00589">
    <property type="entry name" value="ogt"/>
    <property type="match status" value="1"/>
</dbReference>
<dbReference type="PIRSF" id="PIRSF000409">
    <property type="entry name" value="Ada"/>
    <property type="match status" value="1"/>
</dbReference>
<dbReference type="InterPro" id="IPR036388">
    <property type="entry name" value="WH-like_DNA-bd_sf"/>
</dbReference>
<dbReference type="Gene3D" id="3.30.160.70">
    <property type="entry name" value="Methylated DNA-protein cysteine methyltransferase domain"/>
    <property type="match status" value="1"/>
</dbReference>
<dbReference type="SUPFAM" id="SSF57884">
    <property type="entry name" value="Ada DNA repair protein, N-terminal domain (N-Ada 10)"/>
    <property type="match status" value="1"/>
</dbReference>
<dbReference type="PROSITE" id="PS01124">
    <property type="entry name" value="HTH_ARAC_FAMILY_2"/>
    <property type="match status" value="1"/>
</dbReference>
<evidence type="ECO:0000256" key="6">
    <source>
        <dbReference type="ARBA" id="ARBA00022763"/>
    </source>
</evidence>
<dbReference type="GO" id="GO:0043565">
    <property type="term" value="F:sequence-specific DNA binding"/>
    <property type="evidence" value="ECO:0007669"/>
    <property type="project" value="InterPro"/>
</dbReference>
<dbReference type="InterPro" id="IPR016221">
    <property type="entry name" value="Bifunct_regulatory_prot_Ada"/>
</dbReference>
<keyword evidence="7" id="KW-0805">Transcription regulation</keyword>
<dbReference type="GO" id="GO:0003908">
    <property type="term" value="F:methylated-DNA-[protein]-cysteine S-methyltransferase activity"/>
    <property type="evidence" value="ECO:0007669"/>
    <property type="project" value="UniProtKB-EC"/>
</dbReference>
<dbReference type="SUPFAM" id="SSF46689">
    <property type="entry name" value="Homeodomain-like"/>
    <property type="match status" value="1"/>
</dbReference>
<dbReference type="AlphaFoldDB" id="A0A4P6KZE5"/>
<dbReference type="Gene3D" id="1.10.10.60">
    <property type="entry name" value="Homeodomain-like"/>
    <property type="match status" value="1"/>
</dbReference>
<evidence type="ECO:0000256" key="3">
    <source>
        <dbReference type="ARBA" id="ARBA00011918"/>
    </source>
</evidence>
<keyword evidence="16" id="KW-0238">DNA-binding</keyword>
<dbReference type="GO" id="GO:0006281">
    <property type="term" value="P:DNA repair"/>
    <property type="evidence" value="ECO:0007669"/>
    <property type="project" value="UniProtKB-KW"/>
</dbReference>
<evidence type="ECO:0000313" key="16">
    <source>
        <dbReference type="EMBL" id="QBE64347.1"/>
    </source>
</evidence>
<comment type="catalytic activity">
    <reaction evidence="1">
        <text>a 4-O-methyl-thymidine in DNA + L-cysteinyl-[protein] = a thymidine in DNA + S-methyl-L-cysteinyl-[protein]</text>
        <dbReference type="Rhea" id="RHEA:53428"/>
        <dbReference type="Rhea" id="RHEA-COMP:10131"/>
        <dbReference type="Rhea" id="RHEA-COMP:10132"/>
        <dbReference type="Rhea" id="RHEA-COMP:13555"/>
        <dbReference type="Rhea" id="RHEA-COMP:13556"/>
        <dbReference type="ChEBI" id="CHEBI:29950"/>
        <dbReference type="ChEBI" id="CHEBI:82612"/>
        <dbReference type="ChEBI" id="CHEBI:137386"/>
        <dbReference type="ChEBI" id="CHEBI:137387"/>
        <dbReference type="EC" id="2.1.1.63"/>
    </reaction>
</comment>
<feature type="binding site" evidence="13">
    <location>
        <position position="84"/>
    </location>
    <ligand>
        <name>Zn(2+)</name>
        <dbReference type="ChEBI" id="CHEBI:29105"/>
    </ligand>
</feature>
<feature type="active site" description="Nucleophile; methyl group acceptor from either O6-methylguanine or O4-methylthymine" evidence="12">
    <location>
        <position position="340"/>
    </location>
</feature>
<evidence type="ECO:0000256" key="9">
    <source>
        <dbReference type="ARBA" id="ARBA00023163"/>
    </source>
</evidence>
<dbReference type="EMBL" id="CP035913">
    <property type="protein sequence ID" value="QBE64347.1"/>
    <property type="molecule type" value="Genomic_DNA"/>
</dbReference>
<evidence type="ECO:0000256" key="1">
    <source>
        <dbReference type="ARBA" id="ARBA00001286"/>
    </source>
</evidence>
<keyword evidence="13" id="KW-0479">Metal-binding</keyword>
<feature type="binding site" evidence="13">
    <location>
        <position position="87"/>
    </location>
    <ligand>
        <name>Zn(2+)</name>
        <dbReference type="ChEBI" id="CHEBI:29105"/>
    </ligand>
</feature>
<comment type="catalytic activity">
    <reaction evidence="11">
        <text>a 6-O-methyl-2'-deoxyguanosine in DNA + L-cysteinyl-[protein] = S-methyl-L-cysteinyl-[protein] + a 2'-deoxyguanosine in DNA</text>
        <dbReference type="Rhea" id="RHEA:24000"/>
        <dbReference type="Rhea" id="RHEA-COMP:10131"/>
        <dbReference type="Rhea" id="RHEA-COMP:10132"/>
        <dbReference type="Rhea" id="RHEA-COMP:11367"/>
        <dbReference type="Rhea" id="RHEA-COMP:11368"/>
        <dbReference type="ChEBI" id="CHEBI:29950"/>
        <dbReference type="ChEBI" id="CHEBI:82612"/>
        <dbReference type="ChEBI" id="CHEBI:85445"/>
        <dbReference type="ChEBI" id="CHEBI:85448"/>
        <dbReference type="EC" id="2.1.1.63"/>
    </reaction>
</comment>
<keyword evidence="6" id="KW-0227">DNA damage</keyword>
<evidence type="ECO:0000256" key="11">
    <source>
        <dbReference type="ARBA" id="ARBA00049348"/>
    </source>
</evidence>
<evidence type="ECO:0000256" key="2">
    <source>
        <dbReference type="ARBA" id="ARBA00008711"/>
    </source>
</evidence>
<dbReference type="InterPro" id="IPR014048">
    <property type="entry name" value="MethylDNA_cys_MeTrfase_DNA-bd"/>
</dbReference>
<dbReference type="InterPro" id="IPR004026">
    <property type="entry name" value="Ada_DNA_repair_Zn-bd"/>
</dbReference>
<comment type="cofactor">
    <cofactor evidence="13">
        <name>Zn(2+)</name>
        <dbReference type="ChEBI" id="CHEBI:29105"/>
    </cofactor>
    <text evidence="13">Binds 1 zinc ion per subunit.</text>
</comment>
<evidence type="ECO:0000259" key="15">
    <source>
        <dbReference type="PROSITE" id="PS01124"/>
    </source>
</evidence>
<keyword evidence="4 16" id="KW-0489">Methyltransferase</keyword>
<keyword evidence="5 16" id="KW-0808">Transferase</keyword>
<evidence type="ECO:0000256" key="14">
    <source>
        <dbReference type="SAM" id="MobiDB-lite"/>
    </source>
</evidence>
<organism evidence="16 17">
    <name type="scientific">Pseudoduganella lutea</name>
    <dbReference type="NCBI Taxonomy" id="321985"/>
    <lineage>
        <taxon>Bacteria</taxon>
        <taxon>Pseudomonadati</taxon>
        <taxon>Pseudomonadota</taxon>
        <taxon>Betaproteobacteria</taxon>
        <taxon>Burkholderiales</taxon>
        <taxon>Oxalobacteraceae</taxon>
        <taxon>Telluria group</taxon>
        <taxon>Pseudoduganella</taxon>
    </lineage>
</organism>
<keyword evidence="10" id="KW-0234">DNA repair</keyword>
<comment type="similarity">
    <text evidence="2">Belongs to the MGMT family.</text>
</comment>
<keyword evidence="17" id="KW-1185">Reference proteome</keyword>
<feature type="domain" description="HTH araC/xylS-type" evidence="15">
    <location>
        <begin position="103"/>
        <end position="202"/>
    </location>
</feature>
<evidence type="ECO:0000256" key="10">
    <source>
        <dbReference type="ARBA" id="ARBA00023204"/>
    </source>
</evidence>
<dbReference type="Pfam" id="PF02805">
    <property type="entry name" value="Ada_Zn_binding"/>
    <property type="match status" value="1"/>
</dbReference>
<dbReference type="KEGG" id="plue:EWM63_16225"/>
<feature type="binding site" evidence="13">
    <location>
        <position position="53"/>
    </location>
    <ligand>
        <name>Zn(2+)</name>
        <dbReference type="ChEBI" id="CHEBI:29105"/>
    </ligand>
</feature>
<feature type="region of interest" description="Disordered" evidence="14">
    <location>
        <begin position="1"/>
        <end position="21"/>
    </location>
</feature>
<reference evidence="16 17" key="1">
    <citation type="submission" date="2019-02" db="EMBL/GenBank/DDBJ databases">
        <title>Draft Genome Sequences of Six Type Strains of the Genus Massilia.</title>
        <authorList>
            <person name="Miess H."/>
            <person name="Frediansyhah A."/>
            <person name="Gross H."/>
        </authorList>
    </citation>
    <scope>NUCLEOTIDE SEQUENCE [LARGE SCALE GENOMIC DNA]</scope>
    <source>
        <strain evidence="16 17">DSM 17473</strain>
    </source>
</reference>
<dbReference type="SMART" id="SM00342">
    <property type="entry name" value="HTH_ARAC"/>
    <property type="match status" value="1"/>
</dbReference>
<dbReference type="Pfam" id="PF01035">
    <property type="entry name" value="DNA_binding_1"/>
    <property type="match status" value="1"/>
</dbReference>
<dbReference type="InterPro" id="IPR036631">
    <property type="entry name" value="MGMT_N_sf"/>
</dbReference>
<evidence type="ECO:0000256" key="8">
    <source>
        <dbReference type="ARBA" id="ARBA00023159"/>
    </source>
</evidence>
<sequence>MDTTFDPTFKNGGQRAEETAYGSDDARWAAVQRRDPTADGRFFYSVRTTGVYCRPSCGARPALRANVAFHTSTLEAERAGFRPCLRCKPDGPPLAERHAALVAEVCRQIDAAEEEPDLATLAAASGISRFHLHRIFKAQTGITPKAYAAARRKQRVHDNLAGLAQQPSVTEAVYAAGYNSSGRFYATSRASLGMTPTAFRRGGSGATIRFAIAQCSLGAILVASTDVGICAILMGDDPGALARDLQDRFPNAELVGAEPDYEAVVAQVIGLVEAPETGLDLPLDVRGTAFQQRVWQALRTIPAGRKVSYTELAAMVGAPKSVRAVAGACAANAIAVAIPCHRVVRNDGTISGYRWGVERKEALLQRETAREGGK</sequence>
<proteinExistence type="inferred from homology"/>
<evidence type="ECO:0000256" key="4">
    <source>
        <dbReference type="ARBA" id="ARBA00022603"/>
    </source>
</evidence>
<dbReference type="SUPFAM" id="SSF53155">
    <property type="entry name" value="Methylated DNA-protein cysteine methyltransferase domain"/>
    <property type="match status" value="1"/>
</dbReference>
<evidence type="ECO:0000256" key="12">
    <source>
        <dbReference type="PIRSR" id="PIRSR000409-1"/>
    </source>
</evidence>
<protein>
    <recommendedName>
        <fullName evidence="3">methylated-DNA--[protein]-cysteine S-methyltransferase</fullName>
        <ecNumber evidence="3">2.1.1.63</ecNumber>
    </recommendedName>
</protein>
<dbReference type="InterPro" id="IPR009057">
    <property type="entry name" value="Homeodomain-like_sf"/>
</dbReference>
<dbReference type="EC" id="2.1.1.63" evidence="3"/>
<keyword evidence="13" id="KW-0862">Zinc</keyword>
<feature type="binding site" evidence="13">
    <location>
        <position position="57"/>
    </location>
    <ligand>
        <name>Zn(2+)</name>
        <dbReference type="ChEBI" id="CHEBI:29105"/>
    </ligand>
</feature>
<dbReference type="InterPro" id="IPR018060">
    <property type="entry name" value="HTH_AraC"/>
</dbReference>